<reference evidence="1" key="1">
    <citation type="submission" date="2019-12" db="EMBL/GenBank/DDBJ databases">
        <title>Genome sequencing and annotation of Brassica cretica.</title>
        <authorList>
            <person name="Studholme D.J."/>
            <person name="Sarris P.F."/>
        </authorList>
    </citation>
    <scope>NUCLEOTIDE SEQUENCE</scope>
    <source>
        <strain evidence="1">PFS-001/15</strain>
        <tissue evidence="1">Leaf</tissue>
    </source>
</reference>
<name>A0A8S9HPU6_BRACR</name>
<comment type="caution">
    <text evidence="1">The sequence shown here is derived from an EMBL/GenBank/DDBJ whole genome shotgun (WGS) entry which is preliminary data.</text>
</comment>
<accession>A0A8S9HPU6</accession>
<proteinExistence type="predicted"/>
<evidence type="ECO:0000313" key="1">
    <source>
        <dbReference type="EMBL" id="KAF2559140.1"/>
    </source>
</evidence>
<dbReference type="EMBL" id="QGKW02001940">
    <property type="protein sequence ID" value="KAF2559140.1"/>
    <property type="molecule type" value="Genomic_DNA"/>
</dbReference>
<dbReference type="AlphaFoldDB" id="A0A8S9HPU6"/>
<dbReference type="Proteomes" id="UP000712281">
    <property type="component" value="Unassembled WGS sequence"/>
</dbReference>
<evidence type="ECO:0000313" key="2">
    <source>
        <dbReference type="Proteomes" id="UP000712281"/>
    </source>
</evidence>
<organism evidence="1 2">
    <name type="scientific">Brassica cretica</name>
    <name type="common">Mustard</name>
    <dbReference type="NCBI Taxonomy" id="69181"/>
    <lineage>
        <taxon>Eukaryota</taxon>
        <taxon>Viridiplantae</taxon>
        <taxon>Streptophyta</taxon>
        <taxon>Embryophyta</taxon>
        <taxon>Tracheophyta</taxon>
        <taxon>Spermatophyta</taxon>
        <taxon>Magnoliopsida</taxon>
        <taxon>eudicotyledons</taxon>
        <taxon>Gunneridae</taxon>
        <taxon>Pentapetalae</taxon>
        <taxon>rosids</taxon>
        <taxon>malvids</taxon>
        <taxon>Brassicales</taxon>
        <taxon>Brassicaceae</taxon>
        <taxon>Brassiceae</taxon>
        <taxon>Brassica</taxon>
    </lineage>
</organism>
<sequence length="64" mass="6887">MGGSYSWEPLYHGLHYNEPLGEHLFQVWASLAFSCIDASPPDAVGGRFAPVPELGVSRVGIGRS</sequence>
<gene>
    <name evidence="1" type="ORF">F2Q68_00016752</name>
</gene>
<protein>
    <submittedName>
        <fullName evidence="1">Uncharacterized protein</fullName>
    </submittedName>
</protein>